<dbReference type="InterPro" id="IPR051805">
    <property type="entry name" value="Dehydratase_Activator_Redct"/>
</dbReference>
<dbReference type="Pfam" id="PF01869">
    <property type="entry name" value="BcrAD_BadFG"/>
    <property type="match status" value="1"/>
</dbReference>
<dbReference type="PANTHER" id="PTHR32329">
    <property type="entry name" value="BIFUNCTIONAL PROTEIN [INCLUDES 2-HYDROXYACYL-COA DEHYDRATASE (N-TER) AND ITS ACTIVATOR DOMAIN (C_TERM)-RELATED"/>
    <property type="match status" value="1"/>
</dbReference>
<keyword evidence="2" id="KW-0479">Metal-binding</keyword>
<organism evidence="6">
    <name type="scientific">marine sediment metagenome</name>
    <dbReference type="NCBI Taxonomy" id="412755"/>
    <lineage>
        <taxon>unclassified sequences</taxon>
        <taxon>metagenomes</taxon>
        <taxon>ecological metagenomes</taxon>
    </lineage>
</organism>
<protein>
    <recommendedName>
        <fullName evidence="5">ATPase BadF/BadG/BcrA/BcrD type domain-containing protein</fullName>
    </recommendedName>
</protein>
<name>X1JIB0_9ZZZZ</name>
<feature type="domain" description="ATPase BadF/BadG/BcrA/BcrD type" evidence="5">
    <location>
        <begin position="3"/>
        <end position="238"/>
    </location>
</feature>
<comment type="caution">
    <text evidence="6">The sequence shown here is derived from an EMBL/GenBank/DDBJ whole genome shotgun (WGS) entry which is preliminary data.</text>
</comment>
<keyword evidence="4" id="KW-0411">Iron-sulfur</keyword>
<dbReference type="CDD" id="cd24036">
    <property type="entry name" value="ASKHA_NBD_BcrAD_BadFG_HgdC_HadI"/>
    <property type="match status" value="1"/>
</dbReference>
<dbReference type="GO" id="GO:0046872">
    <property type="term" value="F:metal ion binding"/>
    <property type="evidence" value="ECO:0007669"/>
    <property type="project" value="UniProtKB-KW"/>
</dbReference>
<dbReference type="InterPro" id="IPR043129">
    <property type="entry name" value="ATPase_NBD"/>
</dbReference>
<dbReference type="InterPro" id="IPR002731">
    <property type="entry name" value="ATPase_BadF"/>
</dbReference>
<dbReference type="PANTHER" id="PTHR32329:SF2">
    <property type="entry name" value="BIFUNCTIONAL PROTEIN [INCLUDES 2-HYDROXYACYL-COA DEHYDRATASE (N-TER) AND ITS ACTIVATOR DOMAIN (C_TERM)"/>
    <property type="match status" value="1"/>
</dbReference>
<evidence type="ECO:0000313" key="6">
    <source>
        <dbReference type="EMBL" id="GAH93797.1"/>
    </source>
</evidence>
<keyword evidence="3" id="KW-0408">Iron</keyword>
<proteinExistence type="predicted"/>
<dbReference type="SUPFAM" id="SSF53067">
    <property type="entry name" value="Actin-like ATPase domain"/>
    <property type="match status" value="1"/>
</dbReference>
<gene>
    <name evidence="6" type="ORF">S06H3_03728</name>
</gene>
<reference evidence="6" key="1">
    <citation type="journal article" date="2014" name="Front. Microbiol.">
        <title>High frequency of phylogenetically diverse reductive dehalogenase-homologous genes in deep subseafloor sedimentary metagenomes.</title>
        <authorList>
            <person name="Kawai M."/>
            <person name="Futagami T."/>
            <person name="Toyoda A."/>
            <person name="Takaki Y."/>
            <person name="Nishi S."/>
            <person name="Hori S."/>
            <person name="Arai W."/>
            <person name="Tsubouchi T."/>
            <person name="Morono Y."/>
            <person name="Uchiyama I."/>
            <person name="Ito T."/>
            <person name="Fujiyama A."/>
            <person name="Inagaki F."/>
            <person name="Takami H."/>
        </authorList>
    </citation>
    <scope>NUCLEOTIDE SEQUENCE</scope>
    <source>
        <strain evidence="6">Expedition CK06-06</strain>
    </source>
</reference>
<evidence type="ECO:0000256" key="3">
    <source>
        <dbReference type="ARBA" id="ARBA00023004"/>
    </source>
</evidence>
<sequence length="240" mass="25725">MVLGLDVGSCYTKGVLFDKRIQAQYIVNTAYRPNDAIEKIKTRLCGFDKIAATGYGRNLVAEADLVITEISAFAHGAYTVNENTNTIIDIGGQDSKIIKIRDARVDRFVMNDRCAAGTGNFIEKIAQALDLTLEEFGRLALQSKSPETIDSLCVVMAESEILSLVGSGTEIKDIVAGVCDSLLRRIVNLGAQIGIEEPILFCGGGALNPGLVKALKRTYKDVVVPENPQFIGAIGAAVSL</sequence>
<dbReference type="GO" id="GO:0051536">
    <property type="term" value="F:iron-sulfur cluster binding"/>
    <property type="evidence" value="ECO:0007669"/>
    <property type="project" value="UniProtKB-KW"/>
</dbReference>
<accession>X1JIB0</accession>
<dbReference type="NCBIfam" id="TIGR00241">
    <property type="entry name" value="CoA_E_activ"/>
    <property type="match status" value="1"/>
</dbReference>
<evidence type="ECO:0000256" key="1">
    <source>
        <dbReference type="ARBA" id="ARBA00001966"/>
    </source>
</evidence>
<dbReference type="InterPro" id="IPR008275">
    <property type="entry name" value="CoA_E_activase_dom"/>
</dbReference>
<evidence type="ECO:0000256" key="2">
    <source>
        <dbReference type="ARBA" id="ARBA00022723"/>
    </source>
</evidence>
<dbReference type="EMBL" id="BARV01001244">
    <property type="protein sequence ID" value="GAH93797.1"/>
    <property type="molecule type" value="Genomic_DNA"/>
</dbReference>
<comment type="cofactor">
    <cofactor evidence="1">
        <name>[4Fe-4S] cluster</name>
        <dbReference type="ChEBI" id="CHEBI:49883"/>
    </cofactor>
</comment>
<dbReference type="Gene3D" id="3.30.420.40">
    <property type="match status" value="2"/>
</dbReference>
<dbReference type="AlphaFoldDB" id="X1JIB0"/>
<evidence type="ECO:0000259" key="5">
    <source>
        <dbReference type="Pfam" id="PF01869"/>
    </source>
</evidence>
<evidence type="ECO:0000256" key="4">
    <source>
        <dbReference type="ARBA" id="ARBA00023014"/>
    </source>
</evidence>